<protein>
    <recommendedName>
        <fullName evidence="4">SHSP domain-containing protein</fullName>
    </recommendedName>
</protein>
<comment type="similarity">
    <text evidence="1 2">Belongs to the small heat shock protein (HSP20) family.</text>
</comment>
<comment type="caution">
    <text evidence="5">The sequence shown here is derived from an EMBL/GenBank/DDBJ whole genome shotgun (WGS) entry which is preliminary data.</text>
</comment>
<accession>A0AAW2GB70</accession>
<keyword evidence="3" id="KW-0732">Signal</keyword>
<evidence type="ECO:0000313" key="6">
    <source>
        <dbReference type="Proteomes" id="UP001430953"/>
    </source>
</evidence>
<dbReference type="EMBL" id="JADYXP020000005">
    <property type="protein sequence ID" value="KAL0124466.1"/>
    <property type="molecule type" value="Genomic_DNA"/>
</dbReference>
<dbReference type="SUPFAM" id="SSF49764">
    <property type="entry name" value="HSP20-like chaperones"/>
    <property type="match status" value="1"/>
</dbReference>
<dbReference type="AlphaFoldDB" id="A0AAW2GB70"/>
<dbReference type="Pfam" id="PF00011">
    <property type="entry name" value="HSP20"/>
    <property type="match status" value="1"/>
</dbReference>
<dbReference type="Gene3D" id="2.60.40.790">
    <property type="match status" value="1"/>
</dbReference>
<dbReference type="InterPro" id="IPR008978">
    <property type="entry name" value="HSP20-like_chaperone"/>
</dbReference>
<feature type="domain" description="SHSP" evidence="4">
    <location>
        <begin position="50"/>
        <end position="152"/>
    </location>
</feature>
<evidence type="ECO:0000313" key="5">
    <source>
        <dbReference type="EMBL" id="KAL0124466.1"/>
    </source>
</evidence>
<dbReference type="PANTHER" id="PTHR45640">
    <property type="entry name" value="HEAT SHOCK PROTEIN HSP-12.2-RELATED"/>
    <property type="match status" value="1"/>
</dbReference>
<reference evidence="5 6" key="1">
    <citation type="submission" date="2023-03" db="EMBL/GenBank/DDBJ databases">
        <title>High recombination rates correlate with genetic variation in Cardiocondyla obscurior ants.</title>
        <authorList>
            <person name="Errbii M."/>
        </authorList>
    </citation>
    <scope>NUCLEOTIDE SEQUENCE [LARGE SCALE GENOMIC DNA]</scope>
    <source>
        <strain evidence="5">Alpha-2009</strain>
        <tissue evidence="5">Whole body</tissue>
    </source>
</reference>
<organism evidence="5 6">
    <name type="scientific">Cardiocondyla obscurior</name>
    <dbReference type="NCBI Taxonomy" id="286306"/>
    <lineage>
        <taxon>Eukaryota</taxon>
        <taxon>Metazoa</taxon>
        <taxon>Ecdysozoa</taxon>
        <taxon>Arthropoda</taxon>
        <taxon>Hexapoda</taxon>
        <taxon>Insecta</taxon>
        <taxon>Pterygota</taxon>
        <taxon>Neoptera</taxon>
        <taxon>Endopterygota</taxon>
        <taxon>Hymenoptera</taxon>
        <taxon>Apocrita</taxon>
        <taxon>Aculeata</taxon>
        <taxon>Formicoidea</taxon>
        <taxon>Formicidae</taxon>
        <taxon>Myrmicinae</taxon>
        <taxon>Cardiocondyla</taxon>
    </lineage>
</organism>
<name>A0AAW2GB70_9HYME</name>
<evidence type="ECO:0000256" key="2">
    <source>
        <dbReference type="RuleBase" id="RU003616"/>
    </source>
</evidence>
<evidence type="ECO:0000256" key="1">
    <source>
        <dbReference type="PROSITE-ProRule" id="PRU00285"/>
    </source>
</evidence>
<dbReference type="PRINTS" id="PR00299">
    <property type="entry name" value="ACRYSTALLIN"/>
</dbReference>
<evidence type="ECO:0000259" key="4">
    <source>
        <dbReference type="PROSITE" id="PS01031"/>
    </source>
</evidence>
<dbReference type="PROSITE" id="PS01031">
    <property type="entry name" value="SHSP"/>
    <property type="match status" value="1"/>
</dbReference>
<dbReference type="GO" id="GO:0042026">
    <property type="term" value="P:protein refolding"/>
    <property type="evidence" value="ECO:0007669"/>
    <property type="project" value="TreeGrafter"/>
</dbReference>
<feature type="signal peptide" evidence="3">
    <location>
        <begin position="1"/>
        <end position="16"/>
    </location>
</feature>
<dbReference type="GO" id="GO:0005737">
    <property type="term" value="C:cytoplasm"/>
    <property type="evidence" value="ECO:0007669"/>
    <property type="project" value="TreeGrafter"/>
</dbReference>
<keyword evidence="6" id="KW-1185">Reference proteome</keyword>
<dbReference type="InterPro" id="IPR002068">
    <property type="entry name" value="A-crystallin/Hsp20_dom"/>
</dbReference>
<dbReference type="GO" id="GO:0051082">
    <property type="term" value="F:unfolded protein binding"/>
    <property type="evidence" value="ECO:0007669"/>
    <property type="project" value="TreeGrafter"/>
</dbReference>
<evidence type="ECO:0000256" key="3">
    <source>
        <dbReference type="SAM" id="SignalP"/>
    </source>
</evidence>
<dbReference type="GO" id="GO:0005634">
    <property type="term" value="C:nucleus"/>
    <property type="evidence" value="ECO:0007669"/>
    <property type="project" value="TreeGrafter"/>
</dbReference>
<dbReference type="PANTHER" id="PTHR45640:SF26">
    <property type="entry name" value="RE23625P"/>
    <property type="match status" value="1"/>
</dbReference>
<sequence length="152" mass="17276">MYFWALLLSALNLGLCAPFVSQLEANLLGLNRLGYDSGIMGLQSKSLSNLLNSKNYVTSKTEIDDDDYKIIMKMQNFKPEDITVKVKDQWVIVEAKQEINHEGNIMSRMIHKQYLVPNNVDLDQMTHTMSDDGVLTIIAKLKPENDKVVQTK</sequence>
<dbReference type="GO" id="GO:0009408">
    <property type="term" value="P:response to heat"/>
    <property type="evidence" value="ECO:0007669"/>
    <property type="project" value="TreeGrafter"/>
</dbReference>
<proteinExistence type="inferred from homology"/>
<dbReference type="InterPro" id="IPR001436">
    <property type="entry name" value="Alpha-crystallin/sHSP_animal"/>
</dbReference>
<dbReference type="Proteomes" id="UP001430953">
    <property type="component" value="Unassembled WGS sequence"/>
</dbReference>
<gene>
    <name evidence="5" type="ORF">PUN28_006362</name>
</gene>
<dbReference type="CDD" id="cd06526">
    <property type="entry name" value="metazoan_ACD"/>
    <property type="match status" value="1"/>
</dbReference>
<feature type="chain" id="PRO_5043576291" description="SHSP domain-containing protein" evidence="3">
    <location>
        <begin position="17"/>
        <end position="152"/>
    </location>
</feature>